<feature type="transmembrane region" description="Helical" evidence="2">
    <location>
        <begin position="12"/>
        <end position="35"/>
    </location>
</feature>
<organism evidence="4 5">
    <name type="scientific">Robertkochia marina</name>
    <dbReference type="NCBI Taxonomy" id="1227945"/>
    <lineage>
        <taxon>Bacteria</taxon>
        <taxon>Pseudomonadati</taxon>
        <taxon>Bacteroidota</taxon>
        <taxon>Flavobacteriia</taxon>
        <taxon>Flavobacteriales</taxon>
        <taxon>Flavobacteriaceae</taxon>
        <taxon>Robertkochia</taxon>
    </lineage>
</organism>
<keyword evidence="2" id="KW-0812">Transmembrane</keyword>
<dbReference type="GO" id="GO:0016780">
    <property type="term" value="F:phosphotransferase activity, for other substituted phosphate groups"/>
    <property type="evidence" value="ECO:0007669"/>
    <property type="project" value="TreeGrafter"/>
</dbReference>
<accession>A0A4S3M142</accession>
<keyword evidence="5" id="KW-1185">Reference proteome</keyword>
<evidence type="ECO:0000256" key="1">
    <source>
        <dbReference type="ARBA" id="ARBA00006464"/>
    </source>
</evidence>
<comment type="caution">
    <text evidence="4">The sequence shown here is derived from an EMBL/GenBank/DDBJ whole genome shotgun (WGS) entry which is preliminary data.</text>
</comment>
<dbReference type="RefSeq" id="WP_136336836.1">
    <property type="nucleotide sequence ID" value="NZ_QXMP01000011.1"/>
</dbReference>
<dbReference type="EMBL" id="SSMC01000003">
    <property type="protein sequence ID" value="THD66767.1"/>
    <property type="molecule type" value="Genomic_DNA"/>
</dbReference>
<gene>
    <name evidence="4" type="ORF">E7Z59_13390</name>
</gene>
<dbReference type="Pfam" id="PF02397">
    <property type="entry name" value="Bac_transf"/>
    <property type="match status" value="1"/>
</dbReference>
<dbReference type="Proteomes" id="UP000305939">
    <property type="component" value="Unassembled WGS sequence"/>
</dbReference>
<keyword evidence="2" id="KW-1133">Transmembrane helix</keyword>
<dbReference type="PANTHER" id="PTHR30576:SF8">
    <property type="entry name" value="UNDECAPRENYL-PHOSPHATE GALACTOSE PHOSPHOTRANSFERASE"/>
    <property type="match status" value="1"/>
</dbReference>
<name>A0A4S3M142_9FLAO</name>
<reference evidence="4 5" key="1">
    <citation type="submission" date="2019-04" db="EMBL/GenBank/DDBJ databases">
        <title>Draft genome sequence of Robertkochia marina CC-AMO-30D.</title>
        <authorList>
            <person name="Hameed A."/>
            <person name="Lin S.-Y."/>
            <person name="Shahina M."/>
            <person name="Lai W.-A."/>
            <person name="Young C.-C."/>
        </authorList>
    </citation>
    <scope>NUCLEOTIDE SEQUENCE [LARGE SCALE GENOMIC DNA]</scope>
    <source>
        <strain evidence="4 5">CC-AMO-30D</strain>
    </source>
</reference>
<evidence type="ECO:0000256" key="2">
    <source>
        <dbReference type="SAM" id="Phobius"/>
    </source>
</evidence>
<dbReference type="InterPro" id="IPR003362">
    <property type="entry name" value="Bact_transf"/>
</dbReference>
<sequence>MYKRFGKRFIDFWGSLVLLLLFSPVILVVTIVLWFKNDGNPFFYQKRPGKDEVIFSIIKFKTMTDRTDENGKLLPDVERLTPTGAFLRKTSLDELPQLFNVLKGEMSFVGPRPLLIKYLPYYTEKERLRHSVNPGITGLAQVSGRNFVPWNERLQLDVNYAKNLSLLNDIKIILLTIKNVIQRKDIEIIPESTMMDLDSYRKSGSLNYFVSKSNYSP</sequence>
<protein>
    <submittedName>
        <fullName evidence="4">Sugar transferase</fullName>
    </submittedName>
</protein>
<comment type="similarity">
    <text evidence="1">Belongs to the bacterial sugar transferase family.</text>
</comment>
<dbReference type="OrthoDB" id="9808602at2"/>
<dbReference type="AlphaFoldDB" id="A0A4S3M142"/>
<keyword evidence="2" id="KW-0472">Membrane</keyword>
<proteinExistence type="inferred from homology"/>
<dbReference type="PANTHER" id="PTHR30576">
    <property type="entry name" value="COLANIC BIOSYNTHESIS UDP-GLUCOSE LIPID CARRIER TRANSFERASE"/>
    <property type="match status" value="1"/>
</dbReference>
<evidence type="ECO:0000313" key="4">
    <source>
        <dbReference type="EMBL" id="THD66767.1"/>
    </source>
</evidence>
<feature type="domain" description="Bacterial sugar transferase" evidence="3">
    <location>
        <begin position="7"/>
        <end position="181"/>
    </location>
</feature>
<evidence type="ECO:0000259" key="3">
    <source>
        <dbReference type="Pfam" id="PF02397"/>
    </source>
</evidence>
<keyword evidence="4" id="KW-0808">Transferase</keyword>
<evidence type="ECO:0000313" key="5">
    <source>
        <dbReference type="Proteomes" id="UP000305939"/>
    </source>
</evidence>